<dbReference type="InterPro" id="IPR001623">
    <property type="entry name" value="DnaJ_domain"/>
</dbReference>
<dbReference type="EMBL" id="CP071518">
    <property type="protein sequence ID" value="QSX77973.1"/>
    <property type="molecule type" value="Genomic_DNA"/>
</dbReference>
<gene>
    <name evidence="5" type="ORF">I8J32_014795</name>
</gene>
<protein>
    <submittedName>
        <fullName evidence="5">J domain-containing protein</fullName>
    </submittedName>
</protein>
<feature type="region of interest" description="Disordered" evidence="2">
    <location>
        <begin position="58"/>
        <end position="124"/>
    </location>
</feature>
<evidence type="ECO:0000256" key="1">
    <source>
        <dbReference type="ARBA" id="ARBA00023186"/>
    </source>
</evidence>
<dbReference type="PROSITE" id="PS50076">
    <property type="entry name" value="DNAJ_2"/>
    <property type="match status" value="1"/>
</dbReference>
<dbReference type="KEGG" id="lsf:I8J32_014795"/>
<keyword evidence="3" id="KW-1133">Transmembrane helix</keyword>
<dbReference type="Proteomes" id="UP000639274">
    <property type="component" value="Chromosome"/>
</dbReference>
<feature type="transmembrane region" description="Helical" evidence="3">
    <location>
        <begin position="131"/>
        <end position="154"/>
    </location>
</feature>
<accession>A0A974XZU5</accession>
<reference evidence="5 6" key="1">
    <citation type="submission" date="2021-03" db="EMBL/GenBank/DDBJ databases">
        <title>Lysobacter sp. nov. isolated from soil of gangwondo yeongwol, south Korea.</title>
        <authorList>
            <person name="Kim K.R."/>
            <person name="Kim K.H."/>
            <person name="Jeon C.O."/>
        </authorList>
    </citation>
    <scope>NUCLEOTIDE SEQUENCE [LARGE SCALE GENOMIC DNA]</scope>
    <source>
        <strain evidence="5 6">R19</strain>
    </source>
</reference>
<evidence type="ECO:0000256" key="2">
    <source>
        <dbReference type="SAM" id="MobiDB-lite"/>
    </source>
</evidence>
<proteinExistence type="predicted"/>
<dbReference type="Pfam" id="PF00226">
    <property type="entry name" value="DnaJ"/>
    <property type="match status" value="1"/>
</dbReference>
<dbReference type="InterPro" id="IPR050817">
    <property type="entry name" value="DjlA_DnaK_co-chaperone"/>
</dbReference>
<evidence type="ECO:0000313" key="6">
    <source>
        <dbReference type="Proteomes" id="UP000639274"/>
    </source>
</evidence>
<feature type="compositionally biased region" description="Polar residues" evidence="2">
    <location>
        <begin position="189"/>
        <end position="207"/>
    </location>
</feature>
<dbReference type="CDD" id="cd06257">
    <property type="entry name" value="DnaJ"/>
    <property type="match status" value="1"/>
</dbReference>
<keyword evidence="3" id="KW-0812">Transmembrane</keyword>
<evidence type="ECO:0000313" key="5">
    <source>
        <dbReference type="EMBL" id="QSX77973.1"/>
    </source>
</evidence>
<dbReference type="SMART" id="SM00271">
    <property type="entry name" value="DnaJ"/>
    <property type="match status" value="1"/>
</dbReference>
<feature type="region of interest" description="Disordered" evidence="2">
    <location>
        <begin position="186"/>
        <end position="226"/>
    </location>
</feature>
<evidence type="ECO:0000256" key="3">
    <source>
        <dbReference type="SAM" id="Phobius"/>
    </source>
</evidence>
<keyword evidence="3" id="KW-0472">Membrane</keyword>
<name>A0A974XZU5_9GAMM</name>
<feature type="compositionally biased region" description="Polar residues" evidence="2">
    <location>
        <begin position="68"/>
        <end position="77"/>
    </location>
</feature>
<dbReference type="AlphaFoldDB" id="A0A974XZU5"/>
<dbReference type="Gene3D" id="1.10.287.110">
    <property type="entry name" value="DnaJ domain"/>
    <property type="match status" value="1"/>
</dbReference>
<sequence length="361" mass="39094">MRDAPEEVIRAAYRSLSQKYHPDKNLGDGQAAQRMAVINAAYAVLSDPVRRLEHDEWISRQEQRPAEQATQEGQTRSEPFGNAGGTSGRATPGTSPHEPYQPRPAASGAGVRSHLGARPPRKTKAEHVGRLVRVVFTAAIAAWPITLLAGFFIYSQFADPAPPPPGPAPYVREPSAEPAMVQDAEGAIDSSSQNASTAVESSDQANAVNIPRSEAVRQSQSGQASYLRPALAPNGKAWPSRAGYMTGEPRLNTRGLSEVTVDNTENDSDVLVKLVAIGSIAKPVRQFFIPAHGAFTVRKVNVGHYDVRYRELDTGALARSEAFDLEEERVADGTRYSSIRLTLFKVANGNMQTYSLSEGEF</sequence>
<dbReference type="InterPro" id="IPR036869">
    <property type="entry name" value="J_dom_sf"/>
</dbReference>
<evidence type="ECO:0000259" key="4">
    <source>
        <dbReference type="PROSITE" id="PS50076"/>
    </source>
</evidence>
<keyword evidence="1" id="KW-0143">Chaperone</keyword>
<keyword evidence="6" id="KW-1185">Reference proteome</keyword>
<dbReference type="PANTHER" id="PTHR24074">
    <property type="entry name" value="CO-CHAPERONE PROTEIN DJLA"/>
    <property type="match status" value="1"/>
</dbReference>
<dbReference type="RefSeq" id="WP_200615869.1">
    <property type="nucleotide sequence ID" value="NZ_CP071518.1"/>
</dbReference>
<feature type="domain" description="J" evidence="4">
    <location>
        <begin position="1"/>
        <end position="58"/>
    </location>
</feature>
<organism evidence="5 6">
    <name type="scientific">Agrilutibacter solisilvae</name>
    <dbReference type="NCBI Taxonomy" id="2763317"/>
    <lineage>
        <taxon>Bacteria</taxon>
        <taxon>Pseudomonadati</taxon>
        <taxon>Pseudomonadota</taxon>
        <taxon>Gammaproteobacteria</taxon>
        <taxon>Lysobacterales</taxon>
        <taxon>Lysobacteraceae</taxon>
        <taxon>Agrilutibacter</taxon>
    </lineage>
</organism>
<dbReference type="SUPFAM" id="SSF46565">
    <property type="entry name" value="Chaperone J-domain"/>
    <property type="match status" value="1"/>
</dbReference>
<dbReference type="PRINTS" id="PR00625">
    <property type="entry name" value="JDOMAIN"/>
</dbReference>